<evidence type="ECO:0000256" key="1">
    <source>
        <dbReference type="SAM" id="SignalP"/>
    </source>
</evidence>
<dbReference type="RefSeq" id="WP_112114035.1">
    <property type="nucleotide sequence ID" value="NZ_QLSZ01000013.1"/>
</dbReference>
<reference evidence="2 3" key="1">
    <citation type="submission" date="2018-06" db="EMBL/GenBank/DDBJ databases">
        <title>Genomic Encyclopedia of Archaeal and Bacterial Type Strains, Phase II (KMG-II): from individual species to whole genera.</title>
        <authorList>
            <person name="Goeker M."/>
        </authorList>
    </citation>
    <scope>NUCLEOTIDE SEQUENCE [LARGE SCALE GENOMIC DNA]</scope>
    <source>
        <strain evidence="2 3">DSM 25663</strain>
    </source>
</reference>
<evidence type="ECO:0000313" key="2">
    <source>
        <dbReference type="EMBL" id="RAR70072.1"/>
    </source>
</evidence>
<accession>A0A328YD87</accession>
<dbReference type="AlphaFoldDB" id="A0A328YD87"/>
<proteinExistence type="predicted"/>
<keyword evidence="3" id="KW-1185">Reference proteome</keyword>
<gene>
    <name evidence="2" type="ORF">CLV55_11361</name>
</gene>
<protein>
    <submittedName>
        <fullName evidence="2">Uncharacterized protein</fullName>
    </submittedName>
</protein>
<dbReference type="EMBL" id="QLSZ01000013">
    <property type="protein sequence ID" value="RAR70072.1"/>
    <property type="molecule type" value="Genomic_DNA"/>
</dbReference>
<dbReference type="Proteomes" id="UP000248840">
    <property type="component" value="Unassembled WGS sequence"/>
</dbReference>
<feature type="signal peptide" evidence="1">
    <location>
        <begin position="1"/>
        <end position="20"/>
    </location>
</feature>
<organism evidence="2 3">
    <name type="scientific">Flavobacterium aciduliphilum</name>
    <dbReference type="NCBI Taxonomy" id="1101402"/>
    <lineage>
        <taxon>Bacteria</taxon>
        <taxon>Pseudomonadati</taxon>
        <taxon>Bacteroidota</taxon>
        <taxon>Flavobacteriia</taxon>
        <taxon>Flavobacteriales</taxon>
        <taxon>Flavobacteriaceae</taxon>
        <taxon>Flavobacterium</taxon>
    </lineage>
</organism>
<feature type="chain" id="PRO_5016317310" evidence="1">
    <location>
        <begin position="21"/>
        <end position="151"/>
    </location>
</feature>
<name>A0A328YD87_9FLAO</name>
<keyword evidence="1" id="KW-0732">Signal</keyword>
<evidence type="ECO:0000313" key="3">
    <source>
        <dbReference type="Proteomes" id="UP000248840"/>
    </source>
</evidence>
<comment type="caution">
    <text evidence="2">The sequence shown here is derived from an EMBL/GenBank/DDBJ whole genome shotgun (WGS) entry which is preliminary data.</text>
</comment>
<dbReference type="OrthoDB" id="1363338at2"/>
<sequence length="151" mass="17992">MKKLFIALILFSITYTNVVAQEIEIKDNKVLLDGKEFLKYEKSNIFNHSFYSLLNDDEILFFRFDQNETPNYLDDDYFVLNFLTEKIKIESKNKSKVFAGLGMNSRKNMEKMITWLLSEKVLNPDGTINRQKLEIFHEKYDENITNRTIRN</sequence>